<dbReference type="SUPFAM" id="SSF82185">
    <property type="entry name" value="Histone H3 K4-specific methyltransferase SET7/9 N-terminal domain"/>
    <property type="match status" value="1"/>
</dbReference>
<keyword evidence="3" id="KW-0963">Cytoplasm</keyword>
<dbReference type="GeneID" id="108627526"/>
<dbReference type="SMART" id="SM00698">
    <property type="entry name" value="MORN"/>
    <property type="match status" value="5"/>
</dbReference>
<keyword evidence="7" id="KW-0206">Cytoskeleton</keyword>
<keyword evidence="4" id="KW-0677">Repeat</keyword>
<keyword evidence="8" id="KW-0966">Cell projection</keyword>
<organism evidence="9 10">
    <name type="scientific">Ceratina calcarata</name>
    <dbReference type="NCBI Taxonomy" id="156304"/>
    <lineage>
        <taxon>Eukaryota</taxon>
        <taxon>Metazoa</taxon>
        <taxon>Ecdysozoa</taxon>
        <taxon>Arthropoda</taxon>
        <taxon>Hexapoda</taxon>
        <taxon>Insecta</taxon>
        <taxon>Pterygota</taxon>
        <taxon>Neoptera</taxon>
        <taxon>Endopterygota</taxon>
        <taxon>Hymenoptera</taxon>
        <taxon>Apocrita</taxon>
        <taxon>Aculeata</taxon>
        <taxon>Apoidea</taxon>
        <taxon>Anthophila</taxon>
        <taxon>Apidae</taxon>
        <taxon>Ceratina</taxon>
        <taxon>Zadontomerus</taxon>
    </lineage>
</organism>
<dbReference type="GO" id="GO:0005930">
    <property type="term" value="C:axoneme"/>
    <property type="evidence" value="ECO:0007669"/>
    <property type="project" value="UniProtKB-SubCell"/>
</dbReference>
<evidence type="ECO:0000256" key="8">
    <source>
        <dbReference type="ARBA" id="ARBA00023273"/>
    </source>
</evidence>
<keyword evidence="6" id="KW-0969">Cilium</keyword>
<dbReference type="InterPro" id="IPR003409">
    <property type="entry name" value="MORN"/>
</dbReference>
<dbReference type="PANTHER" id="PTHR46613">
    <property type="entry name" value="RADIAL SPOKE HEAD 10 HOMOLOG B-RELATED"/>
    <property type="match status" value="1"/>
</dbReference>
<accession>A0AAJ7WCT0</accession>
<dbReference type="Gene3D" id="2.20.110.10">
    <property type="entry name" value="Histone H3 K4-specific methyltransferase SET7/9 N-terminal domain"/>
    <property type="match status" value="2"/>
</dbReference>
<evidence type="ECO:0000256" key="3">
    <source>
        <dbReference type="ARBA" id="ARBA00022490"/>
    </source>
</evidence>
<proteinExistence type="predicted"/>
<evidence type="ECO:0000256" key="7">
    <source>
        <dbReference type="ARBA" id="ARBA00023212"/>
    </source>
</evidence>
<evidence type="ECO:0000256" key="1">
    <source>
        <dbReference type="ARBA" id="ARBA00004230"/>
    </source>
</evidence>
<dbReference type="KEGG" id="ccal:108627526"/>
<evidence type="ECO:0000256" key="2">
    <source>
        <dbReference type="ARBA" id="ARBA00004430"/>
    </source>
</evidence>
<keyword evidence="9" id="KW-1185">Reference proteome</keyword>
<evidence type="ECO:0000256" key="4">
    <source>
        <dbReference type="ARBA" id="ARBA00022737"/>
    </source>
</evidence>
<reference evidence="10" key="1">
    <citation type="submission" date="2025-08" db="UniProtKB">
        <authorList>
            <consortium name="RefSeq"/>
        </authorList>
    </citation>
    <scope>IDENTIFICATION</scope>
    <source>
        <tissue evidence="10">Whole body</tissue>
    </source>
</reference>
<dbReference type="PANTHER" id="PTHR46613:SF1">
    <property type="entry name" value="RADIAL SPOKE HEAD 10 HOMOLOG B-RELATED"/>
    <property type="match status" value="1"/>
</dbReference>
<keyword evidence="5" id="KW-0282">Flagellum</keyword>
<evidence type="ECO:0000256" key="5">
    <source>
        <dbReference type="ARBA" id="ARBA00022846"/>
    </source>
</evidence>
<dbReference type="Pfam" id="PF02493">
    <property type="entry name" value="MORN"/>
    <property type="match status" value="5"/>
</dbReference>
<evidence type="ECO:0000313" key="10">
    <source>
        <dbReference type="RefSeq" id="XP_026671439.1"/>
    </source>
</evidence>
<evidence type="ECO:0000256" key="6">
    <source>
        <dbReference type="ARBA" id="ARBA00023069"/>
    </source>
</evidence>
<name>A0AAJ7WCT0_9HYME</name>
<gene>
    <name evidence="10" type="primary">LOC108627526</name>
</gene>
<feature type="non-terminal residue" evidence="10">
    <location>
        <position position="1"/>
    </location>
</feature>
<dbReference type="RefSeq" id="XP_026671439.1">
    <property type="nucleotide sequence ID" value="XM_026815638.1"/>
</dbReference>
<dbReference type="AlphaFoldDB" id="A0AAJ7WCT0"/>
<comment type="subcellular location">
    <subcellularLocation>
        <location evidence="1">Cell projection</location>
        <location evidence="1">Cilium</location>
        <location evidence="1">Flagellum</location>
    </subcellularLocation>
    <subcellularLocation>
        <location evidence="2">Cytoplasm</location>
        <location evidence="2">Cytoskeleton</location>
        <location evidence="2">Cilium axoneme</location>
    </subcellularLocation>
</comment>
<protein>
    <submittedName>
        <fullName evidence="10">Phosphatidylinositol 4-phosphate 5-kinase 1-like</fullName>
    </submittedName>
</protein>
<sequence>YSRYGNGGSYDGDWLMDKMHGVGLRIYPSGSRYIGDWKNGVRDGTGTMVWPEGSIYRGEWKCGAMNGYGKHVWNGFFNKTFTWPQEASYKGYWQHGKRHGRGNFLRFTLKTNYCVYQCVYYSISIAFIIIGEIKLNAVGGAKYCGYWKNNEKDGYGVIIGSNGEKFESGALFLNNILSVSDNPENETKSETKTNTSLIVYRFLNEPEALTDIPATPILKPEQFPCLFYYITRLLDPDSLNKSSVLSITSGKCYSCENELCSCLAHPIGTGYSFYMLIIVILKYLKRTRVYVCTETIDSEQKEPSTRRNSNLSSSNDLSTDSNYWKFEEQWIYNCITLHMPRLRKIYNDYAKLFVGESPNYNLKMIRLYLWQLWRDCGIHKKGLGLNEIDNHIGI</sequence>
<evidence type="ECO:0000313" key="9">
    <source>
        <dbReference type="Proteomes" id="UP000694925"/>
    </source>
</evidence>
<dbReference type="Proteomes" id="UP000694925">
    <property type="component" value="Unplaced"/>
</dbReference>
<dbReference type="GO" id="GO:0031514">
    <property type="term" value="C:motile cilium"/>
    <property type="evidence" value="ECO:0007669"/>
    <property type="project" value="UniProtKB-SubCell"/>
</dbReference>